<dbReference type="PROSITE" id="PS01012">
    <property type="entry name" value="FOLYLPOLYGLU_SYNT_2"/>
    <property type="match status" value="1"/>
</dbReference>
<dbReference type="SUPFAM" id="SSF53244">
    <property type="entry name" value="MurD-like peptide ligases, peptide-binding domain"/>
    <property type="match status" value="1"/>
</dbReference>
<evidence type="ECO:0000256" key="1">
    <source>
        <dbReference type="ARBA" id="ARBA00008276"/>
    </source>
</evidence>
<evidence type="ECO:0000259" key="8">
    <source>
        <dbReference type="Pfam" id="PF08245"/>
    </source>
</evidence>
<dbReference type="SUPFAM" id="SSF53623">
    <property type="entry name" value="MurD-like peptide ligases, catalytic domain"/>
    <property type="match status" value="1"/>
</dbReference>
<comment type="catalytic activity">
    <reaction evidence="7">
        <text>7,8-dihydropteroate + L-glutamate + ATP = 7,8-dihydrofolate + ADP + phosphate + H(+)</text>
        <dbReference type="Rhea" id="RHEA:23584"/>
        <dbReference type="ChEBI" id="CHEBI:15378"/>
        <dbReference type="ChEBI" id="CHEBI:17839"/>
        <dbReference type="ChEBI" id="CHEBI:29985"/>
        <dbReference type="ChEBI" id="CHEBI:30616"/>
        <dbReference type="ChEBI" id="CHEBI:43474"/>
        <dbReference type="ChEBI" id="CHEBI:57451"/>
        <dbReference type="ChEBI" id="CHEBI:456216"/>
        <dbReference type="EC" id="6.3.2.12"/>
    </reaction>
</comment>
<evidence type="ECO:0000256" key="6">
    <source>
        <dbReference type="ARBA" id="ARBA00022842"/>
    </source>
</evidence>
<keyword evidence="6" id="KW-0460">Magnesium</keyword>
<keyword evidence="5 7" id="KW-0067">ATP-binding</keyword>
<dbReference type="AlphaFoldDB" id="A0A0W0EQQ0"/>
<dbReference type="VEuPathDB" id="FungiDB:CAGL0K03553g"/>
<dbReference type="VEuPathDB" id="FungiDB:GVI51_K03399"/>
<keyword evidence="3" id="KW-0479">Metal-binding</keyword>
<dbReference type="GO" id="GO:0005524">
    <property type="term" value="F:ATP binding"/>
    <property type="evidence" value="ECO:0007669"/>
    <property type="project" value="UniProtKB-KW"/>
</dbReference>
<dbReference type="VEuPathDB" id="FungiDB:B1J91_K03553g"/>
<keyword evidence="4 7" id="KW-0547">Nucleotide-binding</keyword>
<evidence type="ECO:0000256" key="3">
    <source>
        <dbReference type="ARBA" id="ARBA00022723"/>
    </source>
</evidence>
<dbReference type="OrthoDB" id="5212574at2759"/>
<evidence type="ECO:0000256" key="7">
    <source>
        <dbReference type="PIRNR" id="PIRNR001563"/>
    </source>
</evidence>
<dbReference type="PhylomeDB" id="A0A0W0EQQ0"/>
<evidence type="ECO:0000313" key="10">
    <source>
        <dbReference type="Proteomes" id="UP000054886"/>
    </source>
</evidence>
<dbReference type="PIRSF" id="PIRSF001563">
    <property type="entry name" value="Folylpolyglu_synth"/>
    <property type="match status" value="1"/>
</dbReference>
<dbReference type="InterPro" id="IPR013221">
    <property type="entry name" value="Mur_ligase_cen"/>
</dbReference>
<dbReference type="Gene3D" id="3.90.190.20">
    <property type="entry name" value="Mur ligase, C-terminal domain"/>
    <property type="match status" value="1"/>
</dbReference>
<dbReference type="NCBIfam" id="TIGR01499">
    <property type="entry name" value="folC"/>
    <property type="match status" value="1"/>
</dbReference>
<dbReference type="GO" id="GO:0005739">
    <property type="term" value="C:mitochondrion"/>
    <property type="evidence" value="ECO:0007669"/>
    <property type="project" value="TreeGrafter"/>
</dbReference>
<evidence type="ECO:0000256" key="4">
    <source>
        <dbReference type="ARBA" id="ARBA00022741"/>
    </source>
</evidence>
<dbReference type="VEuPathDB" id="FungiDB:GWK60_K03421"/>
<dbReference type="InterPro" id="IPR036565">
    <property type="entry name" value="Mur-like_cat_sf"/>
</dbReference>
<dbReference type="EMBL" id="LLZZ01000172">
    <property type="protein sequence ID" value="KTA96540.1"/>
    <property type="molecule type" value="Genomic_DNA"/>
</dbReference>
<protein>
    <recommendedName>
        <fullName evidence="7">Dihydrofolate synthetase</fullName>
        <ecNumber evidence="7">6.3.2.12</ecNumber>
    </recommendedName>
</protein>
<dbReference type="PANTHER" id="PTHR11136">
    <property type="entry name" value="FOLYLPOLYGLUTAMATE SYNTHASE-RELATED"/>
    <property type="match status" value="1"/>
</dbReference>
<name>A0A0W0EQQ0_CANGB</name>
<dbReference type="GO" id="GO:0046872">
    <property type="term" value="F:metal ion binding"/>
    <property type="evidence" value="ECO:0007669"/>
    <property type="project" value="UniProtKB-KW"/>
</dbReference>
<gene>
    <name evidence="9" type="ORF">AO440_003405</name>
</gene>
<accession>A0A0W0EQQ0</accession>
<organism evidence="9 10">
    <name type="scientific">Candida glabrata</name>
    <name type="common">Yeast</name>
    <name type="synonym">Torulopsis glabrata</name>
    <dbReference type="NCBI Taxonomy" id="5478"/>
    <lineage>
        <taxon>Eukaryota</taxon>
        <taxon>Fungi</taxon>
        <taxon>Dikarya</taxon>
        <taxon>Ascomycota</taxon>
        <taxon>Saccharomycotina</taxon>
        <taxon>Saccharomycetes</taxon>
        <taxon>Saccharomycetales</taxon>
        <taxon>Saccharomycetaceae</taxon>
        <taxon>Nakaseomyces</taxon>
    </lineage>
</organism>
<dbReference type="Gene3D" id="3.40.1190.10">
    <property type="entry name" value="Mur-like, catalytic domain"/>
    <property type="match status" value="1"/>
</dbReference>
<dbReference type="UniPathway" id="UPA00850"/>
<dbReference type="GO" id="GO:0005829">
    <property type="term" value="C:cytosol"/>
    <property type="evidence" value="ECO:0007669"/>
    <property type="project" value="TreeGrafter"/>
</dbReference>
<dbReference type="GO" id="GO:0008841">
    <property type="term" value="F:dihydrofolate synthase activity"/>
    <property type="evidence" value="ECO:0007669"/>
    <property type="project" value="UniProtKB-EC"/>
</dbReference>
<keyword evidence="7" id="KW-0554">One-carbon metabolism</keyword>
<dbReference type="Pfam" id="PF08245">
    <property type="entry name" value="Mur_ligase_M"/>
    <property type="match status" value="1"/>
</dbReference>
<proteinExistence type="inferred from homology"/>
<reference evidence="9 10" key="1">
    <citation type="submission" date="2015-10" db="EMBL/GenBank/DDBJ databases">
        <title>Draft genomes sequences of Candida glabrata isolates 1A, 1B, 2A, 2B, 3A and 3B.</title>
        <authorList>
            <person name="Haavelsrud O.E."/>
            <person name="Gaustad P."/>
        </authorList>
    </citation>
    <scope>NUCLEOTIDE SEQUENCE [LARGE SCALE GENOMIC DNA]</scope>
    <source>
        <strain evidence="9">910700640</strain>
    </source>
</reference>
<dbReference type="EC" id="6.3.2.12" evidence="7"/>
<dbReference type="OMA" id="NENYLVY"/>
<comment type="pathway">
    <text evidence="7">Cofactor biosynthesis; tetrahydrofolylpolyglutamate biosynthesis.</text>
</comment>
<dbReference type="PANTHER" id="PTHR11136:SF0">
    <property type="entry name" value="DIHYDROFOLATE SYNTHETASE-RELATED"/>
    <property type="match status" value="1"/>
</dbReference>
<comment type="caution">
    <text evidence="9">The sequence shown here is derived from an EMBL/GenBank/DDBJ whole genome shotgun (WGS) entry which is preliminary data.</text>
</comment>
<keyword evidence="2 7" id="KW-0436">Ligase</keyword>
<dbReference type="PROSITE" id="PS01011">
    <property type="entry name" value="FOLYLPOLYGLU_SYNT_1"/>
    <property type="match status" value="1"/>
</dbReference>
<dbReference type="GO" id="GO:0006730">
    <property type="term" value="P:one-carbon metabolic process"/>
    <property type="evidence" value="ECO:0007669"/>
    <property type="project" value="UniProtKB-KW"/>
</dbReference>
<evidence type="ECO:0000256" key="5">
    <source>
        <dbReference type="ARBA" id="ARBA00022840"/>
    </source>
</evidence>
<dbReference type="InterPro" id="IPR018109">
    <property type="entry name" value="Folylpolyglutamate_synth_CS"/>
</dbReference>
<sequence length="446" mass="49781">MSIRLGLGRIGRLLEFIGNPHQHLKVLHIAGTNGKGSVCTYLSTVLQQQRTHFRVGKFTTPHLIHVTESISINDQPIPNSQYLSIRNQLDILNSEHRLGCTEFELLTCTALQYFKEMECHWCVVEVGLGGREDATNIIPGSFKLCCGITKIGLDHESFLGNTLEEIAREKAGIITEGVECAVIDGSNDKTVLDKVKQHCESMHCKLIITEGSMNSHTVRTAAWGTIEFNQKLPLNGEYQIFNLRVALAILDELQRSKYINVSRQELVAGLDQVQWPGRLHDLDFCFLLSEGDDRKKLTFPVLIDGAHNASAAIELSKHLRKQFGDKPLTFVIAVTAGKNLNTLLRPLLRAQDRVIATKFSSVDGMPWIQPTDPKDLSSFIKSKFTTNCISENSLCDVFNLLSEEYYHNDASEISPVIVCGSLYLCGELLRMHKRNSQTKGTNAESS</sequence>
<dbReference type="Proteomes" id="UP000054886">
    <property type="component" value="Unassembled WGS sequence"/>
</dbReference>
<dbReference type="FunFam" id="3.40.1190.10:FF:000010">
    <property type="entry name" value="Dihydrofolate synthetase"/>
    <property type="match status" value="1"/>
</dbReference>
<feature type="domain" description="Mur ligase central" evidence="8">
    <location>
        <begin position="29"/>
        <end position="249"/>
    </location>
</feature>
<dbReference type="GO" id="GO:0004326">
    <property type="term" value="F:tetrahydrofolylpolyglutamate synthase activity"/>
    <property type="evidence" value="ECO:0007669"/>
    <property type="project" value="InterPro"/>
</dbReference>
<dbReference type="InterPro" id="IPR036615">
    <property type="entry name" value="Mur_ligase_C_dom_sf"/>
</dbReference>
<evidence type="ECO:0000313" key="9">
    <source>
        <dbReference type="EMBL" id="KTA96540.1"/>
    </source>
</evidence>
<comment type="similarity">
    <text evidence="1 7">Belongs to the folylpolyglutamate synthase family.</text>
</comment>
<evidence type="ECO:0000256" key="2">
    <source>
        <dbReference type="ARBA" id="ARBA00022598"/>
    </source>
</evidence>
<dbReference type="InterPro" id="IPR001645">
    <property type="entry name" value="Folylpolyglutamate_synth"/>
</dbReference>